<feature type="region of interest" description="Disordered" evidence="7">
    <location>
        <begin position="184"/>
        <end position="219"/>
    </location>
</feature>
<sequence>KTGTLTQNKMILRRVATVESECAVGLTSCSAPDNDADFRHVLNTMIACNTVFVQYERRRDFIDDQDTPQMGDVYSIGAPSSYALSDSDLADEELRLRGFGAPIYEGESPDELALVKGARRFGLHLSKRNANSVTFEGPDDRETKFKVLCTLPFDNVRKRMSVCVVGDRPDEVIVYTKGADSSMLGNAGKRVKRSSHRRSSQEEDEGFHDERPRLLSHTQSREDAIRARVEEYARMGLRTLVIGMRVMRRPEFDEWHRVQKQVWISNGDEETVKMLREQAEAIEMPTRVIGVTAVEDKLQDGVERSIAALREAKIQVWVLTGDMQLTAEGVATACGLFSDTPVDFESDSKETYEGEDVVVAPDQVSELCAPLSSALDRLDGCLSVLCFRLDPSQKAEIVKAVMRRGGVVAAIGDGANDVPMIQAAHVGIGISGHEGAQASMAADFVLAQFSFVSRLVLLHGHWNYARIANVMLYFFFKNIQNVMINFFIQTTNGYSCGFPINMNYSILYPVIFTSLQPIIFGVMEQDRVEKELLADSNMYEDGRNGTLYNYKQFAFNVVDAVWQASICYLMTHLITIDSPATTQYLGFVLVSAMFTSNVAHLLMETRCINIVQIGVQFAGCIVSSGYFLLFDLLPTDEYHIAYDAMGDFTFYAAVLLATLICLTPRFILRVLLAADTQVVGKEK</sequence>
<feature type="compositionally biased region" description="Basic residues" evidence="7">
    <location>
        <begin position="189"/>
        <end position="198"/>
    </location>
</feature>
<dbReference type="InterPro" id="IPR023214">
    <property type="entry name" value="HAD_sf"/>
</dbReference>
<comment type="caution">
    <text evidence="10">The sequence shown here is derived from an EMBL/GenBank/DDBJ whole genome shotgun (WGS) entry which is preliminary data.</text>
</comment>
<dbReference type="Pfam" id="PF00702">
    <property type="entry name" value="Hydrolase"/>
    <property type="match status" value="1"/>
</dbReference>
<keyword evidence="4" id="KW-0460">Magnesium</keyword>
<keyword evidence="11" id="KW-1185">Reference proteome</keyword>
<proteinExistence type="predicted"/>
<evidence type="ECO:0000256" key="6">
    <source>
        <dbReference type="ARBA" id="ARBA00023136"/>
    </source>
</evidence>
<dbReference type="EMBL" id="BTRK01000002">
    <property type="protein sequence ID" value="GMR39470.1"/>
    <property type="molecule type" value="Genomic_DNA"/>
</dbReference>
<name>A0AAN5CCE9_9BILA</name>
<dbReference type="GO" id="GO:0140326">
    <property type="term" value="F:ATPase-coupled intramembrane lipid transporter activity"/>
    <property type="evidence" value="ECO:0007669"/>
    <property type="project" value="TreeGrafter"/>
</dbReference>
<feature type="transmembrane region" description="Helical" evidence="8">
    <location>
        <begin position="584"/>
        <end position="603"/>
    </location>
</feature>
<gene>
    <name evidence="10" type="ORF">PMAYCL1PPCAC_09665</name>
</gene>
<keyword evidence="3" id="KW-0479">Metal-binding</keyword>
<dbReference type="Proteomes" id="UP001328107">
    <property type="component" value="Unassembled WGS sequence"/>
</dbReference>
<organism evidence="10 11">
    <name type="scientific">Pristionchus mayeri</name>
    <dbReference type="NCBI Taxonomy" id="1317129"/>
    <lineage>
        <taxon>Eukaryota</taxon>
        <taxon>Metazoa</taxon>
        <taxon>Ecdysozoa</taxon>
        <taxon>Nematoda</taxon>
        <taxon>Chromadorea</taxon>
        <taxon>Rhabditida</taxon>
        <taxon>Rhabditina</taxon>
        <taxon>Diplogasteromorpha</taxon>
        <taxon>Diplogasteroidea</taxon>
        <taxon>Neodiplogasteridae</taxon>
        <taxon>Pristionchus</taxon>
    </lineage>
</organism>
<keyword evidence="6 8" id="KW-0472">Membrane</keyword>
<dbReference type="AlphaFoldDB" id="A0AAN5CCE9"/>
<keyword evidence="5 8" id="KW-1133">Transmembrane helix</keyword>
<dbReference type="InterPro" id="IPR036412">
    <property type="entry name" value="HAD-like_sf"/>
</dbReference>
<dbReference type="PANTHER" id="PTHR24092">
    <property type="entry name" value="PROBABLE PHOSPHOLIPID-TRANSPORTING ATPASE"/>
    <property type="match status" value="1"/>
</dbReference>
<dbReference type="GO" id="GO:0016887">
    <property type="term" value="F:ATP hydrolysis activity"/>
    <property type="evidence" value="ECO:0007669"/>
    <property type="project" value="InterPro"/>
</dbReference>
<accession>A0AAN5CCE9</accession>
<dbReference type="SUPFAM" id="SSF81660">
    <property type="entry name" value="Metal cation-transporting ATPase, ATP-binding domain N"/>
    <property type="match status" value="1"/>
</dbReference>
<evidence type="ECO:0000259" key="9">
    <source>
        <dbReference type="Pfam" id="PF16212"/>
    </source>
</evidence>
<keyword evidence="2 8" id="KW-0812">Transmembrane</keyword>
<dbReference type="SUPFAM" id="SSF81665">
    <property type="entry name" value="Calcium ATPase, transmembrane domain M"/>
    <property type="match status" value="1"/>
</dbReference>
<feature type="transmembrane region" description="Helical" evidence="8">
    <location>
        <begin position="610"/>
        <end position="628"/>
    </location>
</feature>
<evidence type="ECO:0000256" key="5">
    <source>
        <dbReference type="ARBA" id="ARBA00022989"/>
    </source>
</evidence>
<dbReference type="PRINTS" id="PR00119">
    <property type="entry name" value="CATATPASE"/>
</dbReference>
<dbReference type="InterPro" id="IPR032630">
    <property type="entry name" value="P_typ_ATPase_c"/>
</dbReference>
<dbReference type="GO" id="GO:0046872">
    <property type="term" value="F:metal ion binding"/>
    <property type="evidence" value="ECO:0007669"/>
    <property type="project" value="UniProtKB-KW"/>
</dbReference>
<dbReference type="GO" id="GO:0045332">
    <property type="term" value="P:phospholipid translocation"/>
    <property type="evidence" value="ECO:0007669"/>
    <property type="project" value="TreeGrafter"/>
</dbReference>
<feature type="non-terminal residue" evidence="10">
    <location>
        <position position="1"/>
    </location>
</feature>
<evidence type="ECO:0000256" key="3">
    <source>
        <dbReference type="ARBA" id="ARBA00022723"/>
    </source>
</evidence>
<evidence type="ECO:0000256" key="4">
    <source>
        <dbReference type="ARBA" id="ARBA00022842"/>
    </source>
</evidence>
<evidence type="ECO:0000313" key="10">
    <source>
        <dbReference type="EMBL" id="GMR39470.1"/>
    </source>
</evidence>
<evidence type="ECO:0000256" key="8">
    <source>
        <dbReference type="SAM" id="Phobius"/>
    </source>
</evidence>
<comment type="subcellular location">
    <subcellularLocation>
        <location evidence="1">Membrane</location>
        <topology evidence="1">Multi-pass membrane protein</topology>
    </subcellularLocation>
</comment>
<dbReference type="Pfam" id="PF16212">
    <property type="entry name" value="PhoLip_ATPase_C"/>
    <property type="match status" value="1"/>
</dbReference>
<dbReference type="Gene3D" id="3.40.1110.10">
    <property type="entry name" value="Calcium-transporting ATPase, cytoplasmic domain N"/>
    <property type="match status" value="1"/>
</dbReference>
<feature type="domain" description="P-type ATPase C-terminal" evidence="9">
    <location>
        <begin position="440"/>
        <end position="671"/>
    </location>
</feature>
<evidence type="ECO:0000313" key="11">
    <source>
        <dbReference type="Proteomes" id="UP001328107"/>
    </source>
</evidence>
<protein>
    <recommendedName>
        <fullName evidence="9">P-type ATPase C-terminal domain-containing protein</fullName>
    </recommendedName>
</protein>
<dbReference type="GO" id="GO:0005524">
    <property type="term" value="F:ATP binding"/>
    <property type="evidence" value="ECO:0007669"/>
    <property type="project" value="InterPro"/>
</dbReference>
<dbReference type="GO" id="GO:0005886">
    <property type="term" value="C:plasma membrane"/>
    <property type="evidence" value="ECO:0007669"/>
    <property type="project" value="TreeGrafter"/>
</dbReference>
<dbReference type="InterPro" id="IPR023298">
    <property type="entry name" value="ATPase_P-typ_TM_dom_sf"/>
</dbReference>
<reference evidence="11" key="1">
    <citation type="submission" date="2022-10" db="EMBL/GenBank/DDBJ databases">
        <title>Genome assembly of Pristionchus species.</title>
        <authorList>
            <person name="Yoshida K."/>
            <person name="Sommer R.J."/>
        </authorList>
    </citation>
    <scope>NUCLEOTIDE SEQUENCE [LARGE SCALE GENOMIC DNA]</scope>
    <source>
        <strain evidence="11">RS5460</strain>
    </source>
</reference>
<dbReference type="SUPFAM" id="SSF56784">
    <property type="entry name" value="HAD-like"/>
    <property type="match status" value="1"/>
</dbReference>
<dbReference type="NCBIfam" id="TIGR01494">
    <property type="entry name" value="ATPase_P-type"/>
    <property type="match status" value="1"/>
</dbReference>
<dbReference type="InterPro" id="IPR023299">
    <property type="entry name" value="ATPase_P-typ_cyto_dom_N"/>
</dbReference>
<dbReference type="InterPro" id="IPR001757">
    <property type="entry name" value="P_typ_ATPase"/>
</dbReference>
<feature type="transmembrane region" description="Helical" evidence="8">
    <location>
        <begin position="648"/>
        <end position="668"/>
    </location>
</feature>
<dbReference type="Gene3D" id="3.40.50.1000">
    <property type="entry name" value="HAD superfamily/HAD-like"/>
    <property type="match status" value="1"/>
</dbReference>
<dbReference type="PANTHER" id="PTHR24092:SF218">
    <property type="entry name" value="PHOSPHOLIPID-TRANSPORTING ATPASE"/>
    <property type="match status" value="1"/>
</dbReference>
<evidence type="ECO:0000256" key="7">
    <source>
        <dbReference type="SAM" id="MobiDB-lite"/>
    </source>
</evidence>
<evidence type="ECO:0000256" key="2">
    <source>
        <dbReference type="ARBA" id="ARBA00022692"/>
    </source>
</evidence>
<feature type="compositionally biased region" description="Basic and acidic residues" evidence="7">
    <location>
        <begin position="208"/>
        <end position="219"/>
    </location>
</feature>
<evidence type="ECO:0000256" key="1">
    <source>
        <dbReference type="ARBA" id="ARBA00004141"/>
    </source>
</evidence>